<dbReference type="GO" id="GO:0050660">
    <property type="term" value="F:flavin adenine dinucleotide binding"/>
    <property type="evidence" value="ECO:0007669"/>
    <property type="project" value="UniProtKB-UniRule"/>
</dbReference>
<evidence type="ECO:0000256" key="9">
    <source>
        <dbReference type="ARBA" id="ARBA00023136"/>
    </source>
</evidence>
<dbReference type="AlphaFoldDB" id="A0A6I8TSY4"/>
<reference evidence="14 15" key="1">
    <citation type="submission" date="2017-06" db="EMBL/GenBank/DDBJ databases">
        <title>Aedes aegypti genome working group (AGWG) sequencing and assembly.</title>
        <authorList>
            <consortium name="Aedes aegypti Genome Working Group (AGWG)"/>
            <person name="Matthews B.J."/>
        </authorList>
    </citation>
    <scope>NUCLEOTIDE SEQUENCE [LARGE SCALE GENOMIC DNA]</scope>
    <source>
        <strain evidence="14 15">LVP_AGWG</strain>
    </source>
</reference>
<feature type="binding site" evidence="10">
    <location>
        <begin position="475"/>
        <end position="477"/>
    </location>
    <ligand>
        <name>FAD</name>
        <dbReference type="ChEBI" id="CHEBI:57692"/>
    </ligand>
</feature>
<dbReference type="Pfam" id="PF00667">
    <property type="entry name" value="FAD_binding_1"/>
    <property type="match status" value="1"/>
</dbReference>
<dbReference type="InterPro" id="IPR023173">
    <property type="entry name" value="NADPH_Cyt_P450_Rdtase_alpha"/>
</dbReference>
<evidence type="ECO:0000256" key="1">
    <source>
        <dbReference type="ARBA" id="ARBA00022630"/>
    </source>
</evidence>
<feature type="domain" description="FAD-binding FR-type" evidence="13">
    <location>
        <begin position="282"/>
        <end position="523"/>
    </location>
</feature>
<comment type="function">
    <text evidence="10">This enzyme is required for electron transfer from NADP to cytochrome P450 in microsomes. It can also provide electron transfer to heme oxygenase and cytochrome B5.</text>
</comment>
<dbReference type="GO" id="GO:0005789">
    <property type="term" value="C:endoplasmic reticulum membrane"/>
    <property type="evidence" value="ECO:0007669"/>
    <property type="project" value="UniProtKB-SubCell"/>
</dbReference>
<comment type="cofactor">
    <cofactor evidence="10">
        <name>FMN</name>
        <dbReference type="ChEBI" id="CHEBI:58210"/>
    </cofactor>
    <text evidence="10">Binds 1 FMN per monomer.</text>
</comment>
<dbReference type="GO" id="GO:0009725">
    <property type="term" value="P:response to hormone"/>
    <property type="evidence" value="ECO:0007669"/>
    <property type="project" value="TreeGrafter"/>
</dbReference>
<dbReference type="InterPro" id="IPR023208">
    <property type="entry name" value="P450R"/>
</dbReference>
<feature type="binding site" evidence="10">
    <location>
        <begin position="89"/>
        <end position="94"/>
    </location>
    <ligand>
        <name>FMN</name>
        <dbReference type="ChEBI" id="CHEBI:58210"/>
    </ligand>
</feature>
<dbReference type="InterPro" id="IPR003097">
    <property type="entry name" value="CysJ-like_FAD-binding"/>
</dbReference>
<proteinExistence type="inferred from homology"/>
<dbReference type="Proteomes" id="UP000008820">
    <property type="component" value="Chromosome 1"/>
</dbReference>
<keyword evidence="6 10" id="KW-0521">NADP</keyword>
<dbReference type="PANTHER" id="PTHR19384">
    <property type="entry name" value="NITRIC OXIDE SYNTHASE-RELATED"/>
    <property type="match status" value="1"/>
</dbReference>
<evidence type="ECO:0000259" key="12">
    <source>
        <dbReference type="PROSITE" id="PS50902"/>
    </source>
</evidence>
<dbReference type="Gene3D" id="1.20.990.10">
    <property type="entry name" value="NADPH-cytochrome p450 Reductase, Chain A, domain 3"/>
    <property type="match status" value="1"/>
</dbReference>
<evidence type="ECO:0000256" key="11">
    <source>
        <dbReference type="PIRNR" id="PIRNR000208"/>
    </source>
</evidence>
<dbReference type="InterPro" id="IPR029039">
    <property type="entry name" value="Flavoprotein-like_sf"/>
</dbReference>
<feature type="binding site" evidence="10">
    <location>
        <position position="537"/>
    </location>
    <ligand>
        <name>NADP(+)</name>
        <dbReference type="ChEBI" id="CHEBI:58349"/>
    </ligand>
</feature>
<dbReference type="Pfam" id="PF00258">
    <property type="entry name" value="Flavodoxin_1"/>
    <property type="match status" value="1"/>
</dbReference>
<dbReference type="SMR" id="A0A6I8TSY4"/>
<accession>A0A6I8TSY4</accession>
<comment type="catalytic activity">
    <reaction evidence="10 11">
        <text>2 oxidized [cytochrome P450] + NADPH = 2 reduced [cytochrome P450] + NADP(+) + H(+)</text>
        <dbReference type="Rhea" id="RHEA:24040"/>
        <dbReference type="Rhea" id="RHEA-COMP:14627"/>
        <dbReference type="Rhea" id="RHEA-COMP:14628"/>
        <dbReference type="ChEBI" id="CHEBI:15378"/>
        <dbReference type="ChEBI" id="CHEBI:55376"/>
        <dbReference type="ChEBI" id="CHEBI:57783"/>
        <dbReference type="ChEBI" id="CHEBI:58349"/>
        <dbReference type="ChEBI" id="CHEBI:60344"/>
        <dbReference type="EC" id="1.6.2.4"/>
    </reaction>
</comment>
<feature type="binding site" evidence="10">
    <location>
        <position position="481"/>
    </location>
    <ligand>
        <name>FAD</name>
        <dbReference type="ChEBI" id="CHEBI:57692"/>
    </ligand>
</feature>
<keyword evidence="1 10" id="KW-0285">Flavoprotein</keyword>
<comment type="cofactor">
    <cofactor evidence="10">
        <name>FAD</name>
        <dbReference type="ChEBI" id="CHEBI:57692"/>
    </cofactor>
    <text evidence="10">Binds 1 FAD per monomer.</text>
</comment>
<dbReference type="Gene3D" id="3.40.50.80">
    <property type="entry name" value="Nucleotide-binding domain of ferredoxin-NADP reductase (FNR) module"/>
    <property type="match status" value="1"/>
</dbReference>
<evidence type="ECO:0000313" key="15">
    <source>
        <dbReference type="Proteomes" id="UP000008820"/>
    </source>
</evidence>
<evidence type="ECO:0000256" key="8">
    <source>
        <dbReference type="ARBA" id="ARBA00023002"/>
    </source>
</evidence>
<reference evidence="14" key="2">
    <citation type="submission" date="2020-05" db="UniProtKB">
        <authorList>
            <consortium name="EnsemblMetazoa"/>
        </authorList>
    </citation>
    <scope>IDENTIFICATION</scope>
    <source>
        <strain evidence="14">LVP_AGWG</strain>
    </source>
</reference>
<feature type="binding site" evidence="10">
    <location>
        <begin position="176"/>
        <end position="185"/>
    </location>
    <ligand>
        <name>FMN</name>
        <dbReference type="ChEBI" id="CHEBI:58210"/>
    </ligand>
</feature>
<dbReference type="InterPro" id="IPR001433">
    <property type="entry name" value="OxRdtase_FAD/NAD-bd"/>
</dbReference>
<feature type="binding site" evidence="10">
    <location>
        <begin position="141"/>
        <end position="144"/>
    </location>
    <ligand>
        <name>FMN</name>
        <dbReference type="ChEBI" id="CHEBI:58210"/>
    </ligand>
</feature>
<dbReference type="Pfam" id="PF00175">
    <property type="entry name" value="NAD_binding_1"/>
    <property type="match status" value="1"/>
</dbReference>
<dbReference type="Gene3D" id="3.40.50.360">
    <property type="match status" value="1"/>
</dbReference>
<dbReference type="GO" id="GO:0003958">
    <property type="term" value="F:NADPH-hemoprotein reductase activity"/>
    <property type="evidence" value="ECO:0007669"/>
    <property type="project" value="UniProtKB-UniRule"/>
</dbReference>
<dbReference type="SUPFAM" id="SSF63380">
    <property type="entry name" value="Riboflavin synthase domain-like"/>
    <property type="match status" value="1"/>
</dbReference>
<dbReference type="InterPro" id="IPR001709">
    <property type="entry name" value="Flavoprot_Pyr_Nucl_cyt_Rdtase"/>
</dbReference>
<keyword evidence="9 10" id="KW-0472">Membrane</keyword>
<dbReference type="PIRSF" id="PIRSF000208">
    <property type="entry name" value="P450R"/>
    <property type="match status" value="1"/>
</dbReference>
<feature type="binding site" evidence="10">
    <location>
        <position position="301"/>
    </location>
    <ligand>
        <name>NADP(+)</name>
        <dbReference type="ChEBI" id="CHEBI:58349"/>
    </ligand>
</feature>
<dbReference type="EnsemblMetazoa" id="AAEL025363-RA">
    <property type="protein sequence ID" value="AAEL025363-PA"/>
    <property type="gene ID" value="AAEL025363"/>
</dbReference>
<dbReference type="EC" id="1.6.2.4" evidence="10 11"/>
<keyword evidence="15" id="KW-1185">Reference proteome</keyword>
<dbReference type="PRINTS" id="PR00369">
    <property type="entry name" value="FLAVODOXIN"/>
</dbReference>
<comment type="similarity">
    <text evidence="10">Belongs to the NADPH--cytochrome P450 reductase family.</text>
</comment>
<keyword evidence="5 10" id="KW-0274">FAD</keyword>
<evidence type="ECO:0000256" key="10">
    <source>
        <dbReference type="HAMAP-Rule" id="MF_03212"/>
    </source>
</evidence>
<dbReference type="FunFam" id="1.20.990.10:FF:000001">
    <property type="entry name" value="NADPH--cytochrome P450 reductase"/>
    <property type="match status" value="1"/>
</dbReference>
<dbReference type="SUPFAM" id="SSF52343">
    <property type="entry name" value="Ferredoxin reductase-like, C-terminal NADP-linked domain"/>
    <property type="match status" value="1"/>
</dbReference>
<gene>
    <name evidence="14" type="primary">5577930</name>
</gene>
<feature type="binding site" evidence="10">
    <location>
        <position position="640"/>
    </location>
    <ligand>
        <name>NADP(+)</name>
        <dbReference type="ChEBI" id="CHEBI:58349"/>
    </ligand>
</feature>
<feature type="binding site" evidence="10">
    <location>
        <position position="211"/>
    </location>
    <ligand>
        <name>FMN</name>
        <dbReference type="ChEBI" id="CHEBI:58210"/>
    </ligand>
</feature>
<keyword evidence="7" id="KW-1133">Transmembrane helix</keyword>
<dbReference type="OrthoDB" id="1856718at2759"/>
<keyword evidence="4 10" id="KW-0256">Endoplasmic reticulum</keyword>
<evidence type="ECO:0000256" key="5">
    <source>
        <dbReference type="ARBA" id="ARBA00022827"/>
    </source>
</evidence>
<dbReference type="PRINTS" id="PR00371">
    <property type="entry name" value="FPNCR"/>
</dbReference>
<dbReference type="PROSITE" id="PS50902">
    <property type="entry name" value="FLAVODOXIN_LIKE"/>
    <property type="match status" value="1"/>
</dbReference>
<keyword evidence="8 10" id="KW-0560">Oxidoreductase</keyword>
<evidence type="ECO:0000313" key="14">
    <source>
        <dbReference type="EnsemblMetazoa" id="AAEL025363-PB"/>
    </source>
</evidence>
<comment type="caution">
    <text evidence="10">Lacks conserved residue(s) required for the propagation of feature annotation.</text>
</comment>
<evidence type="ECO:0000256" key="4">
    <source>
        <dbReference type="ARBA" id="ARBA00022824"/>
    </source>
</evidence>
<comment type="subcellular location">
    <subcellularLocation>
        <location evidence="10">Endoplasmic reticulum membrane</location>
        <topology evidence="10">Single-pass membrane protein</topology>
        <orientation evidence="10">Cytoplasmic side</orientation>
    </subcellularLocation>
</comment>
<dbReference type="SUPFAM" id="SSF52218">
    <property type="entry name" value="Flavoproteins"/>
    <property type="match status" value="1"/>
</dbReference>
<dbReference type="PANTHER" id="PTHR19384:SF17">
    <property type="entry name" value="NADPH--CYTOCHROME P450 REDUCTASE"/>
    <property type="match status" value="1"/>
</dbReference>
<dbReference type="InterPro" id="IPR008254">
    <property type="entry name" value="Flavodoxin/NO_synth"/>
</dbReference>
<feature type="binding site" evidence="10">
    <location>
        <begin position="603"/>
        <end position="607"/>
    </location>
    <ligand>
        <name>NADP(+)</name>
        <dbReference type="ChEBI" id="CHEBI:58349"/>
    </ligand>
</feature>
<dbReference type="HAMAP" id="MF_03212">
    <property type="entry name" value="NCPR"/>
    <property type="match status" value="1"/>
</dbReference>
<evidence type="ECO:0000259" key="13">
    <source>
        <dbReference type="PROSITE" id="PS51384"/>
    </source>
</evidence>
<evidence type="ECO:0000256" key="3">
    <source>
        <dbReference type="ARBA" id="ARBA00022692"/>
    </source>
</evidence>
<dbReference type="InterPro" id="IPR001094">
    <property type="entry name" value="Flavdoxin-like"/>
</dbReference>
<dbReference type="GO" id="GO:0010181">
    <property type="term" value="F:FMN binding"/>
    <property type="evidence" value="ECO:0007669"/>
    <property type="project" value="UniProtKB-UniRule"/>
</dbReference>
<dbReference type="InterPro" id="IPR039261">
    <property type="entry name" value="FNR_nucleotide-bd"/>
</dbReference>
<evidence type="ECO:0000256" key="6">
    <source>
        <dbReference type="ARBA" id="ARBA00022857"/>
    </source>
</evidence>
<name>A0A6I8TSY4_AEDAE</name>
<comment type="similarity">
    <text evidence="10">In the N-terminal section; belongs to the flavodoxin family.</text>
</comment>
<dbReference type="GO" id="GO:0050661">
    <property type="term" value="F:NADP binding"/>
    <property type="evidence" value="ECO:0007669"/>
    <property type="project" value="UniProtKB-UniRule"/>
</dbReference>
<comment type="similarity">
    <text evidence="10 11">In the C-terminal section; belongs to the flavoprotein pyridine nucleotide cytochrome reductase family.</text>
</comment>
<dbReference type="FunCoup" id="A0A6I8TSY4">
    <property type="interactions" value="1807"/>
</dbReference>
<feature type="binding site" evidence="10">
    <location>
        <begin position="597"/>
        <end position="598"/>
    </location>
    <ligand>
        <name>NADP(+)</name>
        <dbReference type="ChEBI" id="CHEBI:58349"/>
    </ligand>
</feature>
<evidence type="ECO:0000256" key="7">
    <source>
        <dbReference type="ARBA" id="ARBA00022989"/>
    </source>
</evidence>
<sequence>MDAQTEPEVPPAPISDEPFLGPLDIILLAVLIGGAAWYFLKSKKKDTQTSQFKSYSIQPTTVNTMTMAENSFIKKLKSSGRRLVVFYGSQTGTAEEFAGRLAKEGLRYQMKGMVADPEECDMEELLSLKDIDKSLAVFCLATYGEGDPTDNCMEFYDWIQNNDVDFSGLNYAVFGLGNKTYEHYNKVGIYVDKRLEELGANRVFELGLGDDDANIEDDFITWKDKFWPAVCDHFGIESSGEEVLMRQYRLLEQPETPTERLYTGEVARLHSLQTQRPPFDAKNPFLAPIKVNRELHKAGGRSCMHIEFDIEGSKMRYEAGDHLAMYPVNDQDLVLRLGKLCNADLDTVFSLINTDTDSSKKHPFPCPTTYRTALTHYLEITALPRTHILKELAEYCSEEKDKEFLRFMCSTNPEGKAKYQEWVQDSCRNIVHVLEDLPSCRPPIDHICELLPRLQPRYYSISSSSKLYPTTVHVTAVLVKYETKTGRVNHGVATTFLSQKHPLDGEPLPRVPIFIRKSQFRLPAKTETPVIMVGPGTGLAPFRGFIQERDFNKKDGKEVGQTILYFGCRKRSEDYIYEEELEDYVQRGIMKLRTAFSRDQAHKVYVTHLLEEDMDLLWNVIGENKGHFYICGDAKNMATDVRNILLKVLQTKGSMSESEAIQYIKKMEAQKRYSADVWS</sequence>
<dbReference type="CDD" id="cd06204">
    <property type="entry name" value="CYPOR"/>
    <property type="match status" value="1"/>
</dbReference>
<feature type="domain" description="Flavodoxin-like" evidence="12">
    <location>
        <begin position="83"/>
        <end position="227"/>
    </location>
</feature>
<dbReference type="Gene3D" id="2.40.30.10">
    <property type="entry name" value="Translation factors"/>
    <property type="match status" value="1"/>
</dbReference>
<keyword evidence="2 10" id="KW-0288">FMN</keyword>
<dbReference type="InterPro" id="IPR017938">
    <property type="entry name" value="Riboflavin_synthase-like_b-brl"/>
</dbReference>
<keyword evidence="3" id="KW-0812">Transmembrane</keyword>
<feature type="binding site" evidence="10">
    <location>
        <begin position="457"/>
        <end position="460"/>
    </location>
    <ligand>
        <name>FAD</name>
        <dbReference type="ChEBI" id="CHEBI:57692"/>
    </ligand>
</feature>
<dbReference type="GO" id="GO:0005829">
    <property type="term" value="C:cytosol"/>
    <property type="evidence" value="ECO:0007669"/>
    <property type="project" value="TreeGrafter"/>
</dbReference>
<dbReference type="FunFam" id="3.40.50.80:FF:000001">
    <property type="entry name" value="NADPH--cytochrome P450 reductase 1"/>
    <property type="match status" value="1"/>
</dbReference>
<dbReference type="FunFam" id="3.40.50.360:FF:000009">
    <property type="entry name" value="NADPH--cytochrome P450 reductase"/>
    <property type="match status" value="1"/>
</dbReference>
<dbReference type="InterPro" id="IPR017927">
    <property type="entry name" value="FAD-bd_FR_type"/>
</dbReference>
<feature type="binding site" evidence="10">
    <location>
        <position position="678"/>
    </location>
    <ligand>
        <name>FAD</name>
        <dbReference type="ChEBI" id="CHEBI:57692"/>
    </ligand>
</feature>
<protein>
    <recommendedName>
        <fullName evidence="10 11">NADPH--cytochrome P450 reductase</fullName>
        <shortName evidence="10">CPR</shortName>
        <shortName evidence="10">P450R</shortName>
        <ecNumber evidence="10 11">1.6.2.4</ecNumber>
    </recommendedName>
</protein>
<feature type="binding site" evidence="10">
    <location>
        <begin position="491"/>
        <end position="494"/>
    </location>
    <ligand>
        <name>FAD</name>
        <dbReference type="ChEBI" id="CHEBI:57692"/>
    </ligand>
</feature>
<dbReference type="EnsemblMetazoa" id="AAEL025363-RB">
    <property type="protein sequence ID" value="AAEL025363-PB"/>
    <property type="gene ID" value="AAEL025363"/>
</dbReference>
<dbReference type="PROSITE" id="PS51384">
    <property type="entry name" value="FAD_FR"/>
    <property type="match status" value="1"/>
</dbReference>
<dbReference type="InParanoid" id="A0A6I8TSY4"/>
<evidence type="ECO:0000256" key="2">
    <source>
        <dbReference type="ARBA" id="ARBA00022643"/>
    </source>
</evidence>
<organism evidence="14 15">
    <name type="scientific">Aedes aegypti</name>
    <name type="common">Yellowfever mosquito</name>
    <name type="synonym">Culex aegypti</name>
    <dbReference type="NCBI Taxonomy" id="7159"/>
    <lineage>
        <taxon>Eukaryota</taxon>
        <taxon>Metazoa</taxon>
        <taxon>Ecdysozoa</taxon>
        <taxon>Arthropoda</taxon>
        <taxon>Hexapoda</taxon>
        <taxon>Insecta</taxon>
        <taxon>Pterygota</taxon>
        <taxon>Neoptera</taxon>
        <taxon>Endopterygota</taxon>
        <taxon>Diptera</taxon>
        <taxon>Nematocera</taxon>
        <taxon>Culicoidea</taxon>
        <taxon>Culicidae</taxon>
        <taxon>Culicinae</taxon>
        <taxon>Aedini</taxon>
        <taxon>Aedes</taxon>
        <taxon>Stegomyia</taxon>
    </lineage>
</organism>